<gene>
    <name evidence="1" type="ORF">HK099_003063</name>
</gene>
<dbReference type="InterPro" id="IPR012677">
    <property type="entry name" value="Nucleotide-bd_a/b_plait_sf"/>
</dbReference>
<sequence>LSKGFGFVSFEKVEVATQVKNMKNLEIDGRLITVQSASIKPVKNANDRDEFFNSRSRMNERLVADRGRDYDYDRFDDRRPVRRDRDLSPRGRFEERIPLSPHREYDRRLEYGRPERPRRYYEEELLPRRSYDIRRIPYEDEFRRESRPPYRIPLDDYREERYHKLPSYDDKRELPRRYGRELETYGYDRRFDGDFLRGRSPPSYDIRSRSPFDDRRGRYY</sequence>
<proteinExistence type="predicted"/>
<name>A0AAD5TSI2_9FUNG</name>
<dbReference type="GO" id="GO:0003676">
    <property type="term" value="F:nucleic acid binding"/>
    <property type="evidence" value="ECO:0007669"/>
    <property type="project" value="InterPro"/>
</dbReference>
<protein>
    <recommendedName>
        <fullName evidence="3">RRM domain-containing protein</fullName>
    </recommendedName>
</protein>
<dbReference type="AlphaFoldDB" id="A0AAD5TSI2"/>
<dbReference type="EMBL" id="JADGJW010002065">
    <property type="protein sequence ID" value="KAJ3199661.1"/>
    <property type="molecule type" value="Genomic_DNA"/>
</dbReference>
<reference evidence="1" key="1">
    <citation type="submission" date="2020-05" db="EMBL/GenBank/DDBJ databases">
        <title>Phylogenomic resolution of chytrid fungi.</title>
        <authorList>
            <person name="Stajich J.E."/>
            <person name="Amses K."/>
            <person name="Simmons R."/>
            <person name="Seto K."/>
            <person name="Myers J."/>
            <person name="Bonds A."/>
            <person name="Quandt C.A."/>
            <person name="Barry K."/>
            <person name="Liu P."/>
            <person name="Grigoriev I."/>
            <person name="Longcore J.E."/>
            <person name="James T.Y."/>
        </authorList>
    </citation>
    <scope>NUCLEOTIDE SEQUENCE</scope>
    <source>
        <strain evidence="1">JEL0476</strain>
    </source>
</reference>
<evidence type="ECO:0008006" key="3">
    <source>
        <dbReference type="Google" id="ProtNLM"/>
    </source>
</evidence>
<accession>A0AAD5TSI2</accession>
<comment type="caution">
    <text evidence="1">The sequence shown here is derived from an EMBL/GenBank/DDBJ whole genome shotgun (WGS) entry which is preliminary data.</text>
</comment>
<dbReference type="SUPFAM" id="SSF54928">
    <property type="entry name" value="RNA-binding domain, RBD"/>
    <property type="match status" value="1"/>
</dbReference>
<organism evidence="1 2">
    <name type="scientific">Clydaea vesicula</name>
    <dbReference type="NCBI Taxonomy" id="447962"/>
    <lineage>
        <taxon>Eukaryota</taxon>
        <taxon>Fungi</taxon>
        <taxon>Fungi incertae sedis</taxon>
        <taxon>Chytridiomycota</taxon>
        <taxon>Chytridiomycota incertae sedis</taxon>
        <taxon>Chytridiomycetes</taxon>
        <taxon>Lobulomycetales</taxon>
        <taxon>Lobulomycetaceae</taxon>
        <taxon>Clydaea</taxon>
    </lineage>
</organism>
<dbReference type="Gene3D" id="3.30.70.330">
    <property type="match status" value="1"/>
</dbReference>
<dbReference type="Proteomes" id="UP001211065">
    <property type="component" value="Unassembled WGS sequence"/>
</dbReference>
<evidence type="ECO:0000313" key="1">
    <source>
        <dbReference type="EMBL" id="KAJ3199661.1"/>
    </source>
</evidence>
<dbReference type="InterPro" id="IPR035979">
    <property type="entry name" value="RBD_domain_sf"/>
</dbReference>
<evidence type="ECO:0000313" key="2">
    <source>
        <dbReference type="Proteomes" id="UP001211065"/>
    </source>
</evidence>
<feature type="non-terminal residue" evidence="1">
    <location>
        <position position="1"/>
    </location>
</feature>
<keyword evidence="2" id="KW-1185">Reference proteome</keyword>